<dbReference type="GO" id="GO:0046872">
    <property type="term" value="F:metal ion binding"/>
    <property type="evidence" value="ECO:0007669"/>
    <property type="project" value="UniProtKB-KW"/>
</dbReference>
<evidence type="ECO:0000259" key="15">
    <source>
        <dbReference type="PROSITE" id="PS50972"/>
    </source>
</evidence>
<evidence type="ECO:0000256" key="12">
    <source>
        <dbReference type="ARBA" id="ARBA00030193"/>
    </source>
</evidence>
<keyword evidence="17" id="KW-1185">Reference proteome</keyword>
<dbReference type="RefSeq" id="WP_146105469.1">
    <property type="nucleotide sequence ID" value="NZ_BMYG01000002.1"/>
</dbReference>
<evidence type="ECO:0000256" key="4">
    <source>
        <dbReference type="ARBA" id="ARBA00009503"/>
    </source>
</evidence>
<dbReference type="NCBIfam" id="TIGR01496">
    <property type="entry name" value="DHPS"/>
    <property type="match status" value="1"/>
</dbReference>
<dbReference type="CDD" id="cd00739">
    <property type="entry name" value="DHPS"/>
    <property type="match status" value="1"/>
</dbReference>
<comment type="subunit">
    <text evidence="5">Homodimer.</text>
</comment>
<evidence type="ECO:0000256" key="11">
    <source>
        <dbReference type="ARBA" id="ARBA00022909"/>
    </source>
</evidence>
<keyword evidence="10 14" id="KW-0460">Magnesium</keyword>
<dbReference type="Gene3D" id="3.20.20.20">
    <property type="entry name" value="Dihydropteroate synthase-like"/>
    <property type="match status" value="1"/>
</dbReference>
<organism evidence="16 17">
    <name type="scientific">Psychrosphaera saromensis</name>
    <dbReference type="NCBI Taxonomy" id="716813"/>
    <lineage>
        <taxon>Bacteria</taxon>
        <taxon>Pseudomonadati</taxon>
        <taxon>Pseudomonadota</taxon>
        <taxon>Gammaproteobacteria</taxon>
        <taxon>Alteromonadales</taxon>
        <taxon>Pseudoalteromonadaceae</taxon>
        <taxon>Psychrosphaera</taxon>
    </lineage>
</organism>
<dbReference type="GO" id="GO:0004156">
    <property type="term" value="F:dihydropteroate synthase activity"/>
    <property type="evidence" value="ECO:0007669"/>
    <property type="project" value="UniProtKB-EC"/>
</dbReference>
<dbReference type="GO" id="GO:0046654">
    <property type="term" value="P:tetrahydrofolate biosynthetic process"/>
    <property type="evidence" value="ECO:0007669"/>
    <property type="project" value="UniProtKB-UniPathway"/>
</dbReference>
<dbReference type="InterPro" id="IPR011005">
    <property type="entry name" value="Dihydropteroate_synth-like_sf"/>
</dbReference>
<proteinExistence type="inferred from homology"/>
<accession>A0A2S7UU60</accession>
<dbReference type="PROSITE" id="PS50972">
    <property type="entry name" value="PTERIN_BINDING"/>
    <property type="match status" value="1"/>
</dbReference>
<evidence type="ECO:0000256" key="8">
    <source>
        <dbReference type="ARBA" id="ARBA00022679"/>
    </source>
</evidence>
<dbReference type="EMBL" id="MSCH01000003">
    <property type="protein sequence ID" value="PQJ53524.1"/>
    <property type="molecule type" value="Genomic_DNA"/>
</dbReference>
<keyword evidence="9 14" id="KW-0479">Metal-binding</keyword>
<dbReference type="Proteomes" id="UP000239007">
    <property type="component" value="Unassembled WGS sequence"/>
</dbReference>
<dbReference type="PROSITE" id="PS00793">
    <property type="entry name" value="DHPS_2"/>
    <property type="match status" value="1"/>
</dbReference>
<dbReference type="UniPathway" id="UPA00077">
    <property type="reaction ID" value="UER00156"/>
</dbReference>
<evidence type="ECO:0000256" key="7">
    <source>
        <dbReference type="ARBA" id="ARBA00016919"/>
    </source>
</evidence>
<evidence type="ECO:0000256" key="2">
    <source>
        <dbReference type="ARBA" id="ARBA00001946"/>
    </source>
</evidence>
<dbReference type="SUPFAM" id="SSF51717">
    <property type="entry name" value="Dihydropteroate synthetase-like"/>
    <property type="match status" value="1"/>
</dbReference>
<keyword evidence="11 14" id="KW-0289">Folate biosynthesis</keyword>
<evidence type="ECO:0000256" key="13">
    <source>
        <dbReference type="ARBA" id="ARBA00053449"/>
    </source>
</evidence>
<evidence type="ECO:0000256" key="14">
    <source>
        <dbReference type="RuleBase" id="RU361205"/>
    </source>
</evidence>
<protein>
    <recommendedName>
        <fullName evidence="7 14">Dihydropteroate synthase</fullName>
        <shortName evidence="14">DHPS</shortName>
        <ecNumber evidence="6 14">2.5.1.15</ecNumber>
    </recommendedName>
    <alternativeName>
        <fullName evidence="12 14">Dihydropteroate pyrophosphorylase</fullName>
    </alternativeName>
</protein>
<comment type="caution">
    <text evidence="16">The sequence shown here is derived from an EMBL/GenBank/DDBJ whole genome shotgun (WGS) entry which is preliminary data.</text>
</comment>
<evidence type="ECO:0000256" key="6">
    <source>
        <dbReference type="ARBA" id="ARBA00012458"/>
    </source>
</evidence>
<dbReference type="GO" id="GO:0046656">
    <property type="term" value="P:folic acid biosynthetic process"/>
    <property type="evidence" value="ECO:0007669"/>
    <property type="project" value="UniProtKB-KW"/>
</dbReference>
<feature type="domain" description="Pterin-binding" evidence="15">
    <location>
        <begin position="13"/>
        <end position="265"/>
    </location>
</feature>
<evidence type="ECO:0000256" key="5">
    <source>
        <dbReference type="ARBA" id="ARBA00011738"/>
    </source>
</evidence>
<keyword evidence="8 14" id="KW-0808">Transferase</keyword>
<evidence type="ECO:0000256" key="3">
    <source>
        <dbReference type="ARBA" id="ARBA00004763"/>
    </source>
</evidence>
<comment type="pathway">
    <text evidence="3 14">Cofactor biosynthesis; tetrahydrofolate biosynthesis; 7,8-dihydrofolate from 2-amino-4-hydroxy-6-hydroxymethyl-7,8-dihydropteridine diphosphate and 4-aminobenzoate: step 1/2.</text>
</comment>
<dbReference type="FunFam" id="3.20.20.20:FF:000004">
    <property type="entry name" value="Dihydropteroate synthase"/>
    <property type="match status" value="1"/>
</dbReference>
<evidence type="ECO:0000313" key="16">
    <source>
        <dbReference type="EMBL" id="PQJ53524.1"/>
    </source>
</evidence>
<evidence type="ECO:0000256" key="9">
    <source>
        <dbReference type="ARBA" id="ARBA00022723"/>
    </source>
</evidence>
<evidence type="ECO:0000256" key="1">
    <source>
        <dbReference type="ARBA" id="ARBA00000012"/>
    </source>
</evidence>
<dbReference type="OrthoDB" id="9811744at2"/>
<name>A0A2S7UU60_9GAMM</name>
<comment type="catalytic activity">
    <reaction evidence="1">
        <text>(7,8-dihydropterin-6-yl)methyl diphosphate + 4-aminobenzoate = 7,8-dihydropteroate + diphosphate</text>
        <dbReference type="Rhea" id="RHEA:19949"/>
        <dbReference type="ChEBI" id="CHEBI:17836"/>
        <dbReference type="ChEBI" id="CHEBI:17839"/>
        <dbReference type="ChEBI" id="CHEBI:33019"/>
        <dbReference type="ChEBI" id="CHEBI:72950"/>
        <dbReference type="EC" id="2.5.1.15"/>
    </reaction>
</comment>
<sequence>MTRKIDFQNIPRPLVMGILNVTPDSFSDGGRFSHFDNALKQVELMLQQGADIIDIGGESTRPGAQAVNVDQELERVIPIIEAIKSRLDCAVSLDTNKAQVMQAGIDVGVDLINDVCGLEGEGVLKVIANSNVPVCIMHMQGSPRTMQSNPIYNDLMLDITQYFANRIAECEALGIDKKRIVIDPGFGFGKTLAHNYQLLAELEKFKQLECSILIGLSRKSMIGNLLDIPVDKRLVGSIAAVTLALNNGADIVRVHDVEETKQAVRIFNAMRYGVEND</sequence>
<dbReference type="InterPro" id="IPR006390">
    <property type="entry name" value="DHP_synth_dom"/>
</dbReference>
<dbReference type="EC" id="2.5.1.15" evidence="6 14"/>
<dbReference type="InterPro" id="IPR045031">
    <property type="entry name" value="DHP_synth-like"/>
</dbReference>
<dbReference type="PANTHER" id="PTHR20941:SF1">
    <property type="entry name" value="FOLIC ACID SYNTHESIS PROTEIN FOL1"/>
    <property type="match status" value="1"/>
</dbReference>
<comment type="function">
    <text evidence="13 14">Catalyzes the condensation of para-aminobenzoate (pABA) with 6-hydroxymethyl-7,8-dihydropterin diphosphate (DHPt-PP) to form 7,8-dihydropteroate (H2Pte), the immediate precursor of folate derivatives.</text>
</comment>
<comment type="similarity">
    <text evidence="4 14">Belongs to the DHPS family.</text>
</comment>
<dbReference type="AlphaFoldDB" id="A0A2S7UU60"/>
<comment type="cofactor">
    <cofactor evidence="2 14">
        <name>Mg(2+)</name>
        <dbReference type="ChEBI" id="CHEBI:18420"/>
    </cofactor>
</comment>
<dbReference type="InterPro" id="IPR000489">
    <property type="entry name" value="Pterin-binding_dom"/>
</dbReference>
<dbReference type="GO" id="GO:0005829">
    <property type="term" value="C:cytosol"/>
    <property type="evidence" value="ECO:0007669"/>
    <property type="project" value="TreeGrafter"/>
</dbReference>
<evidence type="ECO:0000256" key="10">
    <source>
        <dbReference type="ARBA" id="ARBA00022842"/>
    </source>
</evidence>
<dbReference type="PROSITE" id="PS00792">
    <property type="entry name" value="DHPS_1"/>
    <property type="match status" value="1"/>
</dbReference>
<evidence type="ECO:0000313" key="17">
    <source>
        <dbReference type="Proteomes" id="UP000239007"/>
    </source>
</evidence>
<dbReference type="Pfam" id="PF00809">
    <property type="entry name" value="Pterin_bind"/>
    <property type="match status" value="1"/>
</dbReference>
<gene>
    <name evidence="16" type="ORF">BTO11_07485</name>
</gene>
<dbReference type="PANTHER" id="PTHR20941">
    <property type="entry name" value="FOLATE SYNTHESIS PROTEINS"/>
    <property type="match status" value="1"/>
</dbReference>
<reference evidence="16 17" key="1">
    <citation type="submission" date="2016-12" db="EMBL/GenBank/DDBJ databases">
        <title>Diversity of luminous bacteria.</title>
        <authorList>
            <person name="Yoshizawa S."/>
            <person name="Kogure K."/>
        </authorList>
    </citation>
    <scope>NUCLEOTIDE SEQUENCE [LARGE SCALE GENOMIC DNA]</scope>
    <source>
        <strain evidence="16 17">SA4-48</strain>
    </source>
</reference>